<evidence type="ECO:0000256" key="2">
    <source>
        <dbReference type="ARBA" id="ARBA00022448"/>
    </source>
</evidence>
<feature type="transmembrane region" description="Helical" evidence="7">
    <location>
        <begin position="286"/>
        <end position="308"/>
    </location>
</feature>
<evidence type="ECO:0000256" key="5">
    <source>
        <dbReference type="ARBA" id="ARBA00022989"/>
    </source>
</evidence>
<dbReference type="EMBL" id="LT629971">
    <property type="protein sequence ID" value="SEH51182.1"/>
    <property type="molecule type" value="Genomic_DNA"/>
</dbReference>
<keyword evidence="6 7" id="KW-0472">Membrane</keyword>
<gene>
    <name evidence="9" type="ORF">SAMN04489835_0761</name>
</gene>
<feature type="transmembrane region" description="Helical" evidence="7">
    <location>
        <begin position="9"/>
        <end position="30"/>
    </location>
</feature>
<proteinExistence type="inferred from homology"/>
<evidence type="ECO:0000256" key="1">
    <source>
        <dbReference type="ARBA" id="ARBA00004651"/>
    </source>
</evidence>
<protein>
    <submittedName>
        <fullName evidence="9">Peptide/nickel transport system permease protein</fullName>
    </submittedName>
</protein>
<comment type="similarity">
    <text evidence="7">Belongs to the binding-protein-dependent transport system permease family.</text>
</comment>
<evidence type="ECO:0000256" key="4">
    <source>
        <dbReference type="ARBA" id="ARBA00022692"/>
    </source>
</evidence>
<dbReference type="STRING" id="370526.SAMN04489835_0761"/>
<comment type="subcellular location">
    <subcellularLocation>
        <location evidence="1 7">Cell membrane</location>
        <topology evidence="1 7">Multi-pass membrane protein</topology>
    </subcellularLocation>
</comment>
<feature type="transmembrane region" description="Helical" evidence="7">
    <location>
        <begin position="177"/>
        <end position="196"/>
    </location>
</feature>
<keyword evidence="2 7" id="KW-0813">Transport</keyword>
<dbReference type="OrthoDB" id="147639at2"/>
<dbReference type="AlphaFoldDB" id="A0A1H6IXB0"/>
<dbReference type="PANTHER" id="PTHR43163:SF6">
    <property type="entry name" value="DIPEPTIDE TRANSPORT SYSTEM PERMEASE PROTEIN DPPB-RELATED"/>
    <property type="match status" value="1"/>
</dbReference>
<feature type="transmembrane region" description="Helical" evidence="7">
    <location>
        <begin position="131"/>
        <end position="157"/>
    </location>
</feature>
<dbReference type="Pfam" id="PF00528">
    <property type="entry name" value="BPD_transp_1"/>
    <property type="match status" value="1"/>
</dbReference>
<sequence>MARFIARRLVGMVAVLFAISVIVFLIFNVIPNSDPAARIAGKNADPALIARVSADLGLDQPIAVQYLTMMRQIFTGQLMSYAKDRNVLEQIWDGLPATFSLCIGAGVLWMALAMLFGYLSAVHAGRFTDRALTILSLVGVSVPVFWLAAILLYFLTYKVQLFPTGSYVPLSTDPLEWAYHLVLPWFTLAVLFIGFYSRVLRSNMLDTMNEDFVRTARAKGISERQVRMRHVLRNSMIPVITLFGLDFGMVVGGGAILTETVYNLNGVGLYAGEAIRSLDLPPLMGVTMFGAFFIVLLNTVVDIVYAVLDPRIRLGQAAAA</sequence>
<dbReference type="InterPro" id="IPR000515">
    <property type="entry name" value="MetI-like"/>
</dbReference>
<evidence type="ECO:0000259" key="8">
    <source>
        <dbReference type="PROSITE" id="PS50928"/>
    </source>
</evidence>
<dbReference type="GO" id="GO:0055085">
    <property type="term" value="P:transmembrane transport"/>
    <property type="evidence" value="ECO:0007669"/>
    <property type="project" value="InterPro"/>
</dbReference>
<dbReference type="SUPFAM" id="SSF161098">
    <property type="entry name" value="MetI-like"/>
    <property type="match status" value="1"/>
</dbReference>
<organism evidence="9 10">
    <name type="scientific">Mycolicibacterium rutilum</name>
    <name type="common">Mycobacterium rutilum</name>
    <dbReference type="NCBI Taxonomy" id="370526"/>
    <lineage>
        <taxon>Bacteria</taxon>
        <taxon>Bacillati</taxon>
        <taxon>Actinomycetota</taxon>
        <taxon>Actinomycetes</taxon>
        <taxon>Mycobacteriales</taxon>
        <taxon>Mycobacteriaceae</taxon>
        <taxon>Mycolicibacterium</taxon>
    </lineage>
</organism>
<evidence type="ECO:0000313" key="10">
    <source>
        <dbReference type="Proteomes" id="UP000182915"/>
    </source>
</evidence>
<dbReference type="InterPro" id="IPR045621">
    <property type="entry name" value="BPD_transp_1_N"/>
</dbReference>
<dbReference type="InterPro" id="IPR035906">
    <property type="entry name" value="MetI-like_sf"/>
</dbReference>
<dbReference type="PANTHER" id="PTHR43163">
    <property type="entry name" value="DIPEPTIDE TRANSPORT SYSTEM PERMEASE PROTEIN DPPB-RELATED"/>
    <property type="match status" value="1"/>
</dbReference>
<keyword evidence="4 7" id="KW-0812">Transmembrane</keyword>
<feature type="domain" description="ABC transmembrane type-1" evidence="8">
    <location>
        <begin position="95"/>
        <end position="305"/>
    </location>
</feature>
<dbReference type="Proteomes" id="UP000182915">
    <property type="component" value="Chromosome I"/>
</dbReference>
<dbReference type="Pfam" id="PF19300">
    <property type="entry name" value="BPD_transp_1_N"/>
    <property type="match status" value="1"/>
</dbReference>
<evidence type="ECO:0000256" key="3">
    <source>
        <dbReference type="ARBA" id="ARBA00022475"/>
    </source>
</evidence>
<keyword evidence="5 7" id="KW-1133">Transmembrane helix</keyword>
<feature type="transmembrane region" description="Helical" evidence="7">
    <location>
        <begin position="97"/>
        <end position="119"/>
    </location>
</feature>
<dbReference type="RefSeq" id="WP_083406045.1">
    <property type="nucleotide sequence ID" value="NZ_LT629971.1"/>
</dbReference>
<keyword evidence="3" id="KW-1003">Cell membrane</keyword>
<dbReference type="GO" id="GO:0005886">
    <property type="term" value="C:plasma membrane"/>
    <property type="evidence" value="ECO:0007669"/>
    <property type="project" value="UniProtKB-SubCell"/>
</dbReference>
<keyword evidence="10" id="KW-1185">Reference proteome</keyword>
<evidence type="ECO:0000256" key="7">
    <source>
        <dbReference type="RuleBase" id="RU363032"/>
    </source>
</evidence>
<dbReference type="Gene3D" id="1.10.3720.10">
    <property type="entry name" value="MetI-like"/>
    <property type="match status" value="1"/>
</dbReference>
<dbReference type="CDD" id="cd06261">
    <property type="entry name" value="TM_PBP2"/>
    <property type="match status" value="1"/>
</dbReference>
<evidence type="ECO:0000313" key="9">
    <source>
        <dbReference type="EMBL" id="SEH51182.1"/>
    </source>
</evidence>
<accession>A0A1H6IXB0</accession>
<evidence type="ECO:0000256" key="6">
    <source>
        <dbReference type="ARBA" id="ARBA00023136"/>
    </source>
</evidence>
<dbReference type="PROSITE" id="PS50928">
    <property type="entry name" value="ABC_TM1"/>
    <property type="match status" value="1"/>
</dbReference>
<feature type="transmembrane region" description="Helical" evidence="7">
    <location>
        <begin position="237"/>
        <end position="257"/>
    </location>
</feature>
<reference evidence="10" key="1">
    <citation type="submission" date="2016-10" db="EMBL/GenBank/DDBJ databases">
        <authorList>
            <person name="Varghese N."/>
            <person name="Submissions S."/>
        </authorList>
    </citation>
    <scope>NUCLEOTIDE SEQUENCE [LARGE SCALE GENOMIC DNA]</scope>
    <source>
        <strain evidence="10">DSM 45405</strain>
    </source>
</reference>
<name>A0A1H6IXB0_MYCRU</name>